<dbReference type="PANTHER" id="PTHR21198:SF2">
    <property type="entry name" value="GLUTAMATE RACEMASE"/>
    <property type="match status" value="1"/>
</dbReference>
<evidence type="ECO:0000313" key="8">
    <source>
        <dbReference type="EMBL" id="MBM7038666.1"/>
    </source>
</evidence>
<dbReference type="GO" id="GO:0008881">
    <property type="term" value="F:glutamate racemase activity"/>
    <property type="evidence" value="ECO:0007669"/>
    <property type="project" value="UniProtKB-EC"/>
</dbReference>
<dbReference type="InterPro" id="IPR001920">
    <property type="entry name" value="Asp/Glu_race"/>
</dbReference>
<comment type="similarity">
    <text evidence="7">Belongs to the aspartate/glutamate racemases family.</text>
</comment>
<feature type="binding site" evidence="7">
    <location>
        <begin position="177"/>
        <end position="178"/>
    </location>
    <ligand>
        <name>substrate</name>
    </ligand>
</feature>
<evidence type="ECO:0000256" key="5">
    <source>
        <dbReference type="ARBA" id="ARBA00023235"/>
    </source>
</evidence>
<dbReference type="Proteomes" id="UP000809621">
    <property type="component" value="Unassembled WGS sequence"/>
</dbReference>
<organism evidence="8 9">
    <name type="scientific">Vibrio ulleungensis</name>
    <dbReference type="NCBI Taxonomy" id="2807619"/>
    <lineage>
        <taxon>Bacteria</taxon>
        <taxon>Pseudomonadati</taxon>
        <taxon>Pseudomonadota</taxon>
        <taxon>Gammaproteobacteria</taxon>
        <taxon>Vibrionales</taxon>
        <taxon>Vibrionaceae</taxon>
        <taxon>Vibrio</taxon>
    </lineage>
</organism>
<evidence type="ECO:0000256" key="7">
    <source>
        <dbReference type="HAMAP-Rule" id="MF_00258"/>
    </source>
</evidence>
<evidence type="ECO:0000313" key="9">
    <source>
        <dbReference type="Proteomes" id="UP000809621"/>
    </source>
</evidence>
<sequence>MIFDSGVGGLSVHKDIAALLPNIDVIYMYDNAGYPYGELEPNVLVERVVKCVDVVNQQYGVDAVVIACNSASTIALPSLRERFSFPIIGVVPALKPANLIAKQGITLLATPGTVSRAYTRELIEQFVDSVPVQLIGTTELVNMAEKKLRGGQLDQQLLRQIVEPIKSHSDVVVLGCTHFPLLEDELSAMLGEQVTFVDSGEAIARRVVEVLKLSDSVVGEGSKKCHTILSSAPEPNSEALERYLSKLNFSAIQHCPLKGA</sequence>
<keyword evidence="6 7" id="KW-0961">Cell wall biogenesis/degradation</keyword>
<keyword evidence="5 7" id="KW-0413">Isomerase</keyword>
<comment type="caution">
    <text evidence="8">The sequence shown here is derived from an EMBL/GenBank/DDBJ whole genome shotgun (WGS) entry which is preliminary data.</text>
</comment>
<accession>A0ABS2HNL1</accession>
<reference evidence="8 9" key="1">
    <citation type="submission" date="2021-02" db="EMBL/GenBank/DDBJ databases">
        <authorList>
            <person name="Park J.-S."/>
        </authorList>
    </citation>
    <scope>NUCLEOTIDE SEQUENCE [LARGE SCALE GENOMIC DNA]</scope>
    <source>
        <strain evidence="8 9">188UL20-2</strain>
    </source>
</reference>
<gene>
    <name evidence="7" type="primary">murI</name>
    <name evidence="8" type="ORF">JQC93_20055</name>
</gene>
<keyword evidence="9" id="KW-1185">Reference proteome</keyword>
<evidence type="ECO:0000256" key="3">
    <source>
        <dbReference type="ARBA" id="ARBA00022960"/>
    </source>
</evidence>
<dbReference type="InterPro" id="IPR015942">
    <property type="entry name" value="Asp/Glu/hydantoin_racemase"/>
</dbReference>
<feature type="binding site" evidence="7">
    <location>
        <begin position="36"/>
        <end position="37"/>
    </location>
    <ligand>
        <name>substrate</name>
    </ligand>
</feature>
<dbReference type="InterPro" id="IPR018187">
    <property type="entry name" value="Asp/Glu_racemase_AS_1"/>
</dbReference>
<evidence type="ECO:0000256" key="4">
    <source>
        <dbReference type="ARBA" id="ARBA00022984"/>
    </source>
</evidence>
<keyword evidence="3 7" id="KW-0133">Cell shape</keyword>
<comment type="catalytic activity">
    <reaction evidence="1 7">
        <text>L-glutamate = D-glutamate</text>
        <dbReference type="Rhea" id="RHEA:12813"/>
        <dbReference type="ChEBI" id="CHEBI:29985"/>
        <dbReference type="ChEBI" id="CHEBI:29986"/>
        <dbReference type="EC" id="5.1.1.3"/>
    </reaction>
</comment>
<comment type="pathway">
    <text evidence="7">Cell wall biogenesis; peptidoglycan biosynthesis.</text>
</comment>
<keyword evidence="4 7" id="KW-0573">Peptidoglycan synthesis</keyword>
<evidence type="ECO:0000256" key="2">
    <source>
        <dbReference type="ARBA" id="ARBA00013090"/>
    </source>
</evidence>
<dbReference type="Gene3D" id="3.40.50.1860">
    <property type="match status" value="2"/>
</dbReference>
<dbReference type="NCBIfam" id="TIGR00067">
    <property type="entry name" value="glut_race"/>
    <property type="match status" value="1"/>
</dbReference>
<dbReference type="PROSITE" id="PS00923">
    <property type="entry name" value="ASP_GLU_RACEMASE_1"/>
    <property type="match status" value="1"/>
</dbReference>
<dbReference type="InterPro" id="IPR033134">
    <property type="entry name" value="Asp/Glu_racemase_AS_2"/>
</dbReference>
<name>A0ABS2HNL1_9VIBR</name>
<dbReference type="InterPro" id="IPR004391">
    <property type="entry name" value="Glu_race"/>
</dbReference>
<feature type="binding site" evidence="7">
    <location>
        <begin position="69"/>
        <end position="70"/>
    </location>
    <ligand>
        <name>substrate</name>
    </ligand>
</feature>
<dbReference type="EMBL" id="JAFEUM010000015">
    <property type="protein sequence ID" value="MBM7038666.1"/>
    <property type="molecule type" value="Genomic_DNA"/>
</dbReference>
<comment type="function">
    <text evidence="7">Provides the (R)-glutamate required for cell wall biosynthesis.</text>
</comment>
<feature type="active site" description="Proton donor/acceptor" evidence="7">
    <location>
        <position position="68"/>
    </location>
</feature>
<proteinExistence type="inferred from homology"/>
<protein>
    <recommendedName>
        <fullName evidence="2 7">Glutamate racemase</fullName>
        <ecNumber evidence="2 7">5.1.1.3</ecNumber>
    </recommendedName>
</protein>
<feature type="active site" description="Proton donor/acceptor" evidence="7">
    <location>
        <position position="176"/>
    </location>
</feature>
<dbReference type="HAMAP" id="MF_00258">
    <property type="entry name" value="Glu_racemase"/>
    <property type="match status" value="1"/>
</dbReference>
<feature type="binding site" evidence="7">
    <location>
        <begin position="4"/>
        <end position="5"/>
    </location>
    <ligand>
        <name>substrate</name>
    </ligand>
</feature>
<dbReference type="PROSITE" id="PS00924">
    <property type="entry name" value="ASP_GLU_RACEMASE_2"/>
    <property type="match status" value="1"/>
</dbReference>
<evidence type="ECO:0000256" key="1">
    <source>
        <dbReference type="ARBA" id="ARBA00001602"/>
    </source>
</evidence>
<dbReference type="EC" id="5.1.1.3" evidence="2 7"/>
<dbReference type="PANTHER" id="PTHR21198">
    <property type="entry name" value="GLUTAMATE RACEMASE"/>
    <property type="match status" value="1"/>
</dbReference>
<evidence type="ECO:0000256" key="6">
    <source>
        <dbReference type="ARBA" id="ARBA00023316"/>
    </source>
</evidence>
<dbReference type="RefSeq" id="WP_205160092.1">
    <property type="nucleotide sequence ID" value="NZ_JAFEUM010000015.1"/>
</dbReference>
<dbReference type="Pfam" id="PF01177">
    <property type="entry name" value="Asp_Glu_race"/>
    <property type="match status" value="1"/>
</dbReference>
<dbReference type="SUPFAM" id="SSF53681">
    <property type="entry name" value="Aspartate/glutamate racemase"/>
    <property type="match status" value="2"/>
</dbReference>